<keyword evidence="3 4" id="KW-0413">Isomerase</keyword>
<accession>A0ABT3YBF5</accession>
<organism evidence="7 8">
    <name type="scientific">Hoeflea ulvae</name>
    <dbReference type="NCBI Taxonomy" id="2983764"/>
    <lineage>
        <taxon>Bacteria</taxon>
        <taxon>Pseudomonadati</taxon>
        <taxon>Pseudomonadota</taxon>
        <taxon>Alphaproteobacteria</taxon>
        <taxon>Hyphomicrobiales</taxon>
        <taxon>Rhizobiaceae</taxon>
        <taxon>Hoeflea</taxon>
    </lineage>
</organism>
<feature type="domain" description="Pseudouridine synthase I TruA alpha/beta" evidence="6">
    <location>
        <begin position="146"/>
        <end position="250"/>
    </location>
</feature>
<evidence type="ECO:0000256" key="2">
    <source>
        <dbReference type="ARBA" id="ARBA00022694"/>
    </source>
</evidence>
<protein>
    <recommendedName>
        <fullName evidence="4">tRNA pseudouridine synthase A</fullName>
        <ecNumber evidence="4">5.4.99.12</ecNumber>
    </recommendedName>
    <alternativeName>
        <fullName evidence="4">tRNA pseudouridine(38-40) synthase</fullName>
    </alternativeName>
    <alternativeName>
        <fullName evidence="4">tRNA pseudouridylate synthase I</fullName>
    </alternativeName>
    <alternativeName>
        <fullName evidence="4">tRNA-uridine isomerase I</fullName>
    </alternativeName>
</protein>
<comment type="caution">
    <text evidence="4">Lacks conserved residue(s) required for the propagation of feature annotation.</text>
</comment>
<dbReference type="PIRSF" id="PIRSF001430">
    <property type="entry name" value="tRNA_psdUrid_synth"/>
    <property type="match status" value="1"/>
</dbReference>
<keyword evidence="8" id="KW-1185">Reference proteome</keyword>
<evidence type="ECO:0000256" key="5">
    <source>
        <dbReference type="RuleBase" id="RU003792"/>
    </source>
</evidence>
<dbReference type="InterPro" id="IPR001406">
    <property type="entry name" value="PsdUridine_synth_TruA"/>
</dbReference>
<dbReference type="NCBIfam" id="TIGR00071">
    <property type="entry name" value="hisT_truA"/>
    <property type="match status" value="1"/>
</dbReference>
<dbReference type="SUPFAM" id="SSF55120">
    <property type="entry name" value="Pseudouridine synthase"/>
    <property type="match status" value="1"/>
</dbReference>
<dbReference type="EC" id="5.4.99.12" evidence="4"/>
<gene>
    <name evidence="4 7" type="primary">truA</name>
    <name evidence="7" type="ORF">OEG82_04100</name>
</gene>
<dbReference type="InterPro" id="IPR020103">
    <property type="entry name" value="PsdUridine_synth_cat_dom_sf"/>
</dbReference>
<dbReference type="EMBL" id="JAOVZQ010000001">
    <property type="protein sequence ID" value="MCY0093218.1"/>
    <property type="molecule type" value="Genomic_DNA"/>
</dbReference>
<comment type="function">
    <text evidence="4">Formation of pseudouridine at positions 38, 39 and 40 in the anticodon stem and loop of transfer RNAs.</text>
</comment>
<evidence type="ECO:0000256" key="4">
    <source>
        <dbReference type="HAMAP-Rule" id="MF_00171"/>
    </source>
</evidence>
<comment type="similarity">
    <text evidence="1 4 5">Belongs to the tRNA pseudouridine synthase TruA family.</text>
</comment>
<dbReference type="GO" id="GO:0160147">
    <property type="term" value="F:tRNA pseudouridine(38-40) synthase activity"/>
    <property type="evidence" value="ECO:0007669"/>
    <property type="project" value="UniProtKB-EC"/>
</dbReference>
<evidence type="ECO:0000256" key="1">
    <source>
        <dbReference type="ARBA" id="ARBA00009375"/>
    </source>
</evidence>
<evidence type="ECO:0000313" key="8">
    <source>
        <dbReference type="Proteomes" id="UP001081283"/>
    </source>
</evidence>
<evidence type="ECO:0000313" key="7">
    <source>
        <dbReference type="EMBL" id="MCY0093218.1"/>
    </source>
</evidence>
<evidence type="ECO:0000256" key="3">
    <source>
        <dbReference type="ARBA" id="ARBA00023235"/>
    </source>
</evidence>
<feature type="active site" description="Nucleophile" evidence="4">
    <location>
        <position position="52"/>
    </location>
</feature>
<name>A0ABT3YBF5_9HYPH</name>
<dbReference type="InterPro" id="IPR020095">
    <property type="entry name" value="PsdUridine_synth_TruA_C"/>
</dbReference>
<dbReference type="InterPro" id="IPR020097">
    <property type="entry name" value="PsdUridine_synth_TruA_a/b_dom"/>
</dbReference>
<sequence length="254" mass="27971">MPRYRLDIEYDGTGYAGWQRQDNHHSIQQALETAFKKFCGETVVVRGAGRTDAGVHALGQVGHVDLEKLWPDDTVRDAVNAYLLAAGERVAILAARKVEDGFDARFSAIKRHYIYRIICRRTPLVIERNRALWSSKSLDAAAMHEAAQCLVGRHDFTTFRSTNCQANSPVRNLDSLDVVTGATEGLIEIHASARSFLHNQIRSFAGTLRLVGAGKWSAADVAAALEAKDRKACGPVAAPEGLYFRAVDYPETDT</sequence>
<comment type="catalytic activity">
    <reaction evidence="4 5">
        <text>uridine(38/39/40) in tRNA = pseudouridine(38/39/40) in tRNA</text>
        <dbReference type="Rhea" id="RHEA:22376"/>
        <dbReference type="Rhea" id="RHEA-COMP:10085"/>
        <dbReference type="Rhea" id="RHEA-COMP:10087"/>
        <dbReference type="ChEBI" id="CHEBI:65314"/>
        <dbReference type="ChEBI" id="CHEBI:65315"/>
        <dbReference type="EC" id="5.4.99.12"/>
    </reaction>
</comment>
<comment type="caution">
    <text evidence="7">The sequence shown here is derived from an EMBL/GenBank/DDBJ whole genome shotgun (WGS) entry which is preliminary data.</text>
</comment>
<dbReference type="Gene3D" id="3.30.70.580">
    <property type="entry name" value="Pseudouridine synthase I, catalytic domain, N-terminal subdomain"/>
    <property type="match status" value="1"/>
</dbReference>
<dbReference type="InterPro" id="IPR020094">
    <property type="entry name" value="TruA/RsuA/RluB/E/F_N"/>
</dbReference>
<feature type="binding site" evidence="4">
    <location>
        <position position="113"/>
    </location>
    <ligand>
        <name>substrate</name>
    </ligand>
</feature>
<dbReference type="CDD" id="cd02570">
    <property type="entry name" value="PseudoU_synth_EcTruA"/>
    <property type="match status" value="1"/>
</dbReference>
<dbReference type="Gene3D" id="3.30.70.660">
    <property type="entry name" value="Pseudouridine synthase I, catalytic domain, C-terminal subdomain"/>
    <property type="match status" value="1"/>
</dbReference>
<feature type="domain" description="Pseudouridine synthase I TruA alpha/beta" evidence="6">
    <location>
        <begin position="9"/>
        <end position="106"/>
    </location>
</feature>
<dbReference type="Proteomes" id="UP001081283">
    <property type="component" value="Unassembled WGS sequence"/>
</dbReference>
<proteinExistence type="inferred from homology"/>
<dbReference type="PANTHER" id="PTHR11142:SF0">
    <property type="entry name" value="TRNA PSEUDOURIDINE SYNTHASE-LIKE 1"/>
    <property type="match status" value="1"/>
</dbReference>
<keyword evidence="2 4" id="KW-0819">tRNA processing</keyword>
<dbReference type="Pfam" id="PF01416">
    <property type="entry name" value="PseudoU_synth_1"/>
    <property type="match status" value="2"/>
</dbReference>
<dbReference type="HAMAP" id="MF_00171">
    <property type="entry name" value="TruA"/>
    <property type="match status" value="1"/>
</dbReference>
<dbReference type="PANTHER" id="PTHR11142">
    <property type="entry name" value="PSEUDOURIDYLATE SYNTHASE"/>
    <property type="match status" value="1"/>
</dbReference>
<reference evidence="7" key="1">
    <citation type="submission" date="2022-10" db="EMBL/GenBank/DDBJ databases">
        <title>Hoeflea sp. J2-29, isolated from marine algae.</title>
        <authorList>
            <person name="Kristyanto S."/>
            <person name="Kim J.M."/>
            <person name="Jeon C.O."/>
        </authorList>
    </citation>
    <scope>NUCLEOTIDE SEQUENCE</scope>
    <source>
        <strain evidence="7">J2-29</strain>
    </source>
</reference>
<comment type="subunit">
    <text evidence="4">Homodimer.</text>
</comment>
<evidence type="ECO:0000259" key="6">
    <source>
        <dbReference type="Pfam" id="PF01416"/>
    </source>
</evidence>
<dbReference type="RefSeq" id="WP_267611194.1">
    <property type="nucleotide sequence ID" value="NZ_JAOVZQ010000001.1"/>
</dbReference>